<feature type="compositionally biased region" description="Polar residues" evidence="1">
    <location>
        <begin position="27"/>
        <end position="38"/>
    </location>
</feature>
<gene>
    <name evidence="2" type="ORF">KUTeg_022817</name>
</gene>
<comment type="caution">
    <text evidence="2">The sequence shown here is derived from an EMBL/GenBank/DDBJ whole genome shotgun (WGS) entry which is preliminary data.</text>
</comment>
<reference evidence="2 3" key="1">
    <citation type="submission" date="2022-12" db="EMBL/GenBank/DDBJ databases">
        <title>Chromosome-level genome of Tegillarca granosa.</title>
        <authorList>
            <person name="Kim J."/>
        </authorList>
    </citation>
    <scope>NUCLEOTIDE SEQUENCE [LARGE SCALE GENOMIC DNA]</scope>
    <source>
        <strain evidence="2">Teg-2019</strain>
        <tissue evidence="2">Adductor muscle</tissue>
    </source>
</reference>
<evidence type="ECO:0000313" key="3">
    <source>
        <dbReference type="Proteomes" id="UP001217089"/>
    </source>
</evidence>
<keyword evidence="3" id="KW-1185">Reference proteome</keyword>
<accession>A0ABQ9E4G0</accession>
<sequence>MGFKILKMSTEKGGYPPENTSSPPPYSQGQTQGYGAPPQNLQYGMGQTQYIQTAPVSIVFNLRSIILLKYKNNSLDFCLGNCNVF</sequence>
<organism evidence="2 3">
    <name type="scientific">Tegillarca granosa</name>
    <name type="common">Malaysian cockle</name>
    <name type="synonym">Anadara granosa</name>
    <dbReference type="NCBI Taxonomy" id="220873"/>
    <lineage>
        <taxon>Eukaryota</taxon>
        <taxon>Metazoa</taxon>
        <taxon>Spiralia</taxon>
        <taxon>Lophotrochozoa</taxon>
        <taxon>Mollusca</taxon>
        <taxon>Bivalvia</taxon>
        <taxon>Autobranchia</taxon>
        <taxon>Pteriomorphia</taxon>
        <taxon>Arcoida</taxon>
        <taxon>Arcoidea</taxon>
        <taxon>Arcidae</taxon>
        <taxon>Tegillarca</taxon>
    </lineage>
</organism>
<name>A0ABQ9E4G0_TEGGR</name>
<dbReference type="Proteomes" id="UP001217089">
    <property type="component" value="Unassembled WGS sequence"/>
</dbReference>
<proteinExistence type="predicted"/>
<evidence type="ECO:0000313" key="2">
    <source>
        <dbReference type="EMBL" id="KAJ8298757.1"/>
    </source>
</evidence>
<dbReference type="EMBL" id="JARBDR010000921">
    <property type="protein sequence ID" value="KAJ8298757.1"/>
    <property type="molecule type" value="Genomic_DNA"/>
</dbReference>
<protein>
    <submittedName>
        <fullName evidence="2">Uncharacterized protein</fullName>
    </submittedName>
</protein>
<feature type="region of interest" description="Disordered" evidence="1">
    <location>
        <begin position="1"/>
        <end position="38"/>
    </location>
</feature>
<evidence type="ECO:0000256" key="1">
    <source>
        <dbReference type="SAM" id="MobiDB-lite"/>
    </source>
</evidence>